<dbReference type="InterPro" id="IPR053801">
    <property type="entry name" value="DUF6959"/>
</dbReference>
<dbReference type="Pfam" id="PF22281">
    <property type="entry name" value="DUF6959"/>
    <property type="match status" value="1"/>
</dbReference>
<organism evidence="1 2">
    <name type="scientific">Streptomyces polygonati</name>
    <dbReference type="NCBI Taxonomy" id="1617087"/>
    <lineage>
        <taxon>Bacteria</taxon>
        <taxon>Bacillati</taxon>
        <taxon>Actinomycetota</taxon>
        <taxon>Actinomycetes</taxon>
        <taxon>Kitasatosporales</taxon>
        <taxon>Streptomycetaceae</taxon>
        <taxon>Streptomyces</taxon>
    </lineage>
</organism>
<evidence type="ECO:0000313" key="2">
    <source>
        <dbReference type="Proteomes" id="UP001595765"/>
    </source>
</evidence>
<reference evidence="2" key="1">
    <citation type="journal article" date="2019" name="Int. J. Syst. Evol. Microbiol.">
        <title>The Global Catalogue of Microorganisms (GCM) 10K type strain sequencing project: providing services to taxonomists for standard genome sequencing and annotation.</title>
        <authorList>
            <consortium name="The Broad Institute Genomics Platform"/>
            <consortium name="The Broad Institute Genome Sequencing Center for Infectious Disease"/>
            <person name="Wu L."/>
            <person name="Ma J."/>
        </authorList>
    </citation>
    <scope>NUCLEOTIDE SEQUENCE [LARGE SCALE GENOMIC DNA]</scope>
    <source>
        <strain evidence="2">CGMCC 4.7237</strain>
    </source>
</reference>
<dbReference type="EMBL" id="JBHSBB010000053">
    <property type="protein sequence ID" value="MFC4036677.1"/>
    <property type="molecule type" value="Genomic_DNA"/>
</dbReference>
<comment type="caution">
    <text evidence="1">The sequence shown here is derived from an EMBL/GenBank/DDBJ whole genome shotgun (WGS) entry which is preliminary data.</text>
</comment>
<dbReference type="Proteomes" id="UP001595765">
    <property type="component" value="Unassembled WGS sequence"/>
</dbReference>
<sequence>MERLEVELLTDAGNDAVLHLPNRKFPGLLVQDDSLSILRAQVAELSELCKARDLAEAREAASLLLSE</sequence>
<proteinExistence type="predicted"/>
<dbReference type="RefSeq" id="WP_386438797.1">
    <property type="nucleotide sequence ID" value="NZ_JBHSBB010000053.1"/>
</dbReference>
<protein>
    <submittedName>
        <fullName evidence="1">DUF6959 family protein</fullName>
    </submittedName>
</protein>
<name>A0ABV8I022_9ACTN</name>
<gene>
    <name evidence="1" type="ORF">ACFO3J_35345</name>
</gene>
<accession>A0ABV8I022</accession>
<keyword evidence="2" id="KW-1185">Reference proteome</keyword>
<evidence type="ECO:0000313" key="1">
    <source>
        <dbReference type="EMBL" id="MFC4036677.1"/>
    </source>
</evidence>